<dbReference type="RefSeq" id="WP_344165668.1">
    <property type="nucleotide sequence ID" value="NZ_BAAAPC010000035.1"/>
</dbReference>
<sequence length="120" mass="12676">MRARIPLAAAAVFAIAASGLTTPAATAALQPPDKAECSGTVLENNANNSSFAEGSCKFRISGEDVKFRAFVQEDAFFDVGTRLTTPVATCRTHDLSFRCSGDSFADGNSIGELDWEVDIP</sequence>
<organism evidence="2 3">
    <name type="scientific">Nocardiopsis rhodophaea</name>
    <dbReference type="NCBI Taxonomy" id="280238"/>
    <lineage>
        <taxon>Bacteria</taxon>
        <taxon>Bacillati</taxon>
        <taxon>Actinomycetota</taxon>
        <taxon>Actinomycetes</taxon>
        <taxon>Streptosporangiales</taxon>
        <taxon>Nocardiopsidaceae</taxon>
        <taxon>Nocardiopsis</taxon>
    </lineage>
</organism>
<evidence type="ECO:0000313" key="2">
    <source>
        <dbReference type="EMBL" id="GAA2016880.1"/>
    </source>
</evidence>
<accession>A0ABN2TQ84</accession>
<comment type="caution">
    <text evidence="2">The sequence shown here is derived from an EMBL/GenBank/DDBJ whole genome shotgun (WGS) entry which is preliminary data.</text>
</comment>
<proteinExistence type="predicted"/>
<keyword evidence="3" id="KW-1185">Reference proteome</keyword>
<gene>
    <name evidence="2" type="ORF">GCM10009799_51230</name>
</gene>
<protein>
    <submittedName>
        <fullName evidence="2">Uncharacterized protein</fullName>
    </submittedName>
</protein>
<evidence type="ECO:0000256" key="1">
    <source>
        <dbReference type="SAM" id="SignalP"/>
    </source>
</evidence>
<reference evidence="2 3" key="1">
    <citation type="journal article" date="2019" name="Int. J. Syst. Evol. Microbiol.">
        <title>The Global Catalogue of Microorganisms (GCM) 10K type strain sequencing project: providing services to taxonomists for standard genome sequencing and annotation.</title>
        <authorList>
            <consortium name="The Broad Institute Genomics Platform"/>
            <consortium name="The Broad Institute Genome Sequencing Center for Infectious Disease"/>
            <person name="Wu L."/>
            <person name="Ma J."/>
        </authorList>
    </citation>
    <scope>NUCLEOTIDE SEQUENCE [LARGE SCALE GENOMIC DNA]</scope>
    <source>
        <strain evidence="2 3">JCM 15313</strain>
    </source>
</reference>
<dbReference type="EMBL" id="BAAAPC010000035">
    <property type="protein sequence ID" value="GAA2016880.1"/>
    <property type="molecule type" value="Genomic_DNA"/>
</dbReference>
<keyword evidence="1" id="KW-0732">Signal</keyword>
<feature type="chain" id="PRO_5045825183" evidence="1">
    <location>
        <begin position="28"/>
        <end position="120"/>
    </location>
</feature>
<dbReference type="Proteomes" id="UP001501585">
    <property type="component" value="Unassembled WGS sequence"/>
</dbReference>
<name>A0ABN2TQ84_9ACTN</name>
<feature type="signal peptide" evidence="1">
    <location>
        <begin position="1"/>
        <end position="27"/>
    </location>
</feature>
<evidence type="ECO:0000313" key="3">
    <source>
        <dbReference type="Proteomes" id="UP001501585"/>
    </source>
</evidence>